<evidence type="ECO:0000313" key="1">
    <source>
        <dbReference type="EMBL" id="GAB19193.1"/>
    </source>
</evidence>
<name>H0R292_9ACTN</name>
<sequence>MTATLTAPVPGAVTVGRPRLQVALAGDEVANTFGIVVRQANLRDAQRSRSVLRAGVRDQANYVVALEVQAAIAPIADSARASAGVATGDEETVRYVGTVHGLYTLIRDIYAAEVADAVIITPIDGSPTASRVREQVLPLFARSAA</sequence>
<reference evidence="1 2" key="1">
    <citation type="submission" date="2011-12" db="EMBL/GenBank/DDBJ databases">
        <title>Whole genome shotgun sequence of Gordonia effusa NBRC 100432.</title>
        <authorList>
            <person name="Yoshida I."/>
            <person name="Takarada H."/>
            <person name="Hosoyama A."/>
            <person name="Tsuchikane K."/>
            <person name="Katsumata H."/>
            <person name="Yamazaki S."/>
            <person name="Fujita N."/>
        </authorList>
    </citation>
    <scope>NUCLEOTIDE SEQUENCE [LARGE SCALE GENOMIC DNA]</scope>
    <source>
        <strain evidence="1 2">NBRC 100432</strain>
    </source>
</reference>
<comment type="caution">
    <text evidence="1">The sequence shown here is derived from an EMBL/GenBank/DDBJ whole genome shotgun (WGS) entry which is preliminary data.</text>
</comment>
<dbReference type="STRING" id="1077974.GOEFS_076_00220"/>
<dbReference type="RefSeq" id="WP_007318528.1">
    <property type="nucleotide sequence ID" value="NZ_BAEH01000076.1"/>
</dbReference>
<dbReference type="eggNOG" id="ENOG5033U93">
    <property type="taxonomic scope" value="Bacteria"/>
</dbReference>
<protein>
    <submittedName>
        <fullName evidence="1">Uncharacterized protein</fullName>
    </submittedName>
</protein>
<gene>
    <name evidence="1" type="ORF">GOEFS_076_00220</name>
</gene>
<evidence type="ECO:0000313" key="2">
    <source>
        <dbReference type="Proteomes" id="UP000035034"/>
    </source>
</evidence>
<organism evidence="1 2">
    <name type="scientific">Gordonia effusa NBRC 100432</name>
    <dbReference type="NCBI Taxonomy" id="1077974"/>
    <lineage>
        <taxon>Bacteria</taxon>
        <taxon>Bacillati</taxon>
        <taxon>Actinomycetota</taxon>
        <taxon>Actinomycetes</taxon>
        <taxon>Mycobacteriales</taxon>
        <taxon>Gordoniaceae</taxon>
        <taxon>Gordonia</taxon>
    </lineage>
</organism>
<proteinExistence type="predicted"/>
<dbReference type="Proteomes" id="UP000035034">
    <property type="component" value="Unassembled WGS sequence"/>
</dbReference>
<accession>H0R292</accession>
<keyword evidence="2" id="KW-1185">Reference proteome</keyword>
<dbReference type="EMBL" id="BAEH01000076">
    <property type="protein sequence ID" value="GAB19193.1"/>
    <property type="molecule type" value="Genomic_DNA"/>
</dbReference>
<dbReference type="OrthoDB" id="4460645at2"/>
<dbReference type="AlphaFoldDB" id="H0R292"/>